<sequence length="602" mass="65824">MLYLLTTWRLLMLLAVLESVSAHVLLDLGRRHSKLNLRLDSRVPVDLQYLDDLYKFTTQIKIGTPGQPITVAIEFTNPSIYEPLYDTLIPSANATRCIESTDTIDGCGFGTFNQNLSSTFSFKDWDPAPDLFEGLEFTDELEFGGASLSSYNMSLAYNITSNSDPVPYLPVIYLLSGYLVESMVAEGHITTSAFSLWFQNGDDHAGRLLFGAVDTSRYQGDLVSLETYSFDQGAYRPWQNADDDMTSIYIAITSLSASSSTGTDDIWVQQPVPVHLSMGSAMVLPGSVVAQMRSITGAFVTSNNEYTAINCSMRDSEGYFTFGLGGSDALKVNVSMRSLVIPAPKKDQAYFNSIGENLCEFAVYEAELYDTGSIAHHLLRSVYTVVDMENRKLAMAPIKLDAKNDQSNVVAFDDLTQFATLALNQPSAMSLIGTSHPPLPTSWHAVEGFKVLNPMVTVAATSLSSPSLPSPSSSGTSSPGIASGNSNTRTKAGVAVGVSIAIITLVVGTFFTWRRWKGKRELAHKLLIEQQLRSEKPELHGKPMSIYEARGLRDSKGNIIVSEMPGDLEPAELYVVENCVELPATPVVPRDETTELPIDRSR</sequence>
<accession>A0ACC0DIL2</accession>
<evidence type="ECO:0000313" key="1">
    <source>
        <dbReference type="EMBL" id="KAI6092035.1"/>
    </source>
</evidence>
<dbReference type="EMBL" id="MU394284">
    <property type="protein sequence ID" value="KAI6092035.1"/>
    <property type="molecule type" value="Genomic_DNA"/>
</dbReference>
<protein>
    <submittedName>
        <fullName evidence="1">Acid protease</fullName>
    </submittedName>
</protein>
<name>A0ACC0DIL2_9PEZI</name>
<evidence type="ECO:0000313" key="2">
    <source>
        <dbReference type="Proteomes" id="UP001497680"/>
    </source>
</evidence>
<keyword evidence="1" id="KW-0378">Hydrolase</keyword>
<gene>
    <name evidence="1" type="ORF">F4821DRAFT_224676</name>
</gene>
<proteinExistence type="predicted"/>
<comment type="caution">
    <text evidence="1">The sequence shown here is derived from an EMBL/GenBank/DDBJ whole genome shotgun (WGS) entry which is preliminary data.</text>
</comment>
<reference evidence="1 2" key="1">
    <citation type="journal article" date="2022" name="New Phytol.">
        <title>Ecological generalism drives hyperdiversity of secondary metabolite gene clusters in xylarialean endophytes.</title>
        <authorList>
            <person name="Franco M.E.E."/>
            <person name="Wisecaver J.H."/>
            <person name="Arnold A.E."/>
            <person name="Ju Y.M."/>
            <person name="Slot J.C."/>
            <person name="Ahrendt S."/>
            <person name="Moore L.P."/>
            <person name="Eastman K.E."/>
            <person name="Scott K."/>
            <person name="Konkel Z."/>
            <person name="Mondo S.J."/>
            <person name="Kuo A."/>
            <person name="Hayes R.D."/>
            <person name="Haridas S."/>
            <person name="Andreopoulos B."/>
            <person name="Riley R."/>
            <person name="LaButti K."/>
            <person name="Pangilinan J."/>
            <person name="Lipzen A."/>
            <person name="Amirebrahimi M."/>
            <person name="Yan J."/>
            <person name="Adam C."/>
            <person name="Keymanesh K."/>
            <person name="Ng V."/>
            <person name="Louie K."/>
            <person name="Northen T."/>
            <person name="Drula E."/>
            <person name="Henrissat B."/>
            <person name="Hsieh H.M."/>
            <person name="Youens-Clark K."/>
            <person name="Lutzoni F."/>
            <person name="Miadlikowska J."/>
            <person name="Eastwood D.C."/>
            <person name="Hamelin R.C."/>
            <person name="Grigoriev I.V."/>
            <person name="U'Ren J.M."/>
        </authorList>
    </citation>
    <scope>NUCLEOTIDE SEQUENCE [LARGE SCALE GENOMIC DNA]</scope>
    <source>
        <strain evidence="1 2">ER1909</strain>
    </source>
</reference>
<dbReference type="Proteomes" id="UP001497680">
    <property type="component" value="Unassembled WGS sequence"/>
</dbReference>
<keyword evidence="2" id="KW-1185">Reference proteome</keyword>
<organism evidence="1 2">
    <name type="scientific">Hypoxylon rubiginosum</name>
    <dbReference type="NCBI Taxonomy" id="110542"/>
    <lineage>
        <taxon>Eukaryota</taxon>
        <taxon>Fungi</taxon>
        <taxon>Dikarya</taxon>
        <taxon>Ascomycota</taxon>
        <taxon>Pezizomycotina</taxon>
        <taxon>Sordariomycetes</taxon>
        <taxon>Xylariomycetidae</taxon>
        <taxon>Xylariales</taxon>
        <taxon>Hypoxylaceae</taxon>
        <taxon>Hypoxylon</taxon>
    </lineage>
</organism>
<keyword evidence="1" id="KW-0645">Protease</keyword>